<name>A0A0M1N0J0_9MOLU</name>
<comment type="caution">
    <text evidence="1">The sequence shown here is derived from an EMBL/GenBank/DDBJ whole genome shotgun (WGS) entry which is preliminary data.</text>
</comment>
<dbReference type="PATRIC" id="fig|479893.3.peg.157"/>
<protein>
    <submittedName>
        <fullName evidence="1">Uncharacterized protein</fullName>
    </submittedName>
</protein>
<reference evidence="2" key="1">
    <citation type="submission" date="2015-05" db="EMBL/GenBank/DDBJ databases">
        <title>Draft genome sequence of 'Candidatus Phytoplasma Pruni' strain CX, a plant pathogenic bacterium.</title>
        <authorList>
            <person name="Lee I.-M."/>
            <person name="Bottner-Parker K.D."/>
            <person name="Shao J."/>
            <person name="Gundersen-Rindal D.E."/>
            <person name="Zhao Y."/>
            <person name="Davis R.E."/>
        </authorList>
    </citation>
    <scope>NUCLEOTIDE SEQUENCE [LARGE SCALE GENOMIC DNA]</scope>
    <source>
        <strain evidence="2">CX</strain>
    </source>
</reference>
<organism evidence="1 2">
    <name type="scientific">Candidatus Phytoplasma pruni</name>
    <dbReference type="NCBI Taxonomy" id="479893"/>
    <lineage>
        <taxon>Bacteria</taxon>
        <taxon>Bacillati</taxon>
        <taxon>Mycoplasmatota</taxon>
        <taxon>Mollicutes</taxon>
        <taxon>Acholeplasmatales</taxon>
        <taxon>Acholeplasmataceae</taxon>
        <taxon>Candidatus Phytoplasma</taxon>
        <taxon>16SrIII (X-disease group)</taxon>
    </lineage>
</organism>
<dbReference type="AlphaFoldDB" id="A0A0M1N0J0"/>
<dbReference type="RefSeq" id="WP_161802329.1">
    <property type="nucleotide sequence ID" value="NZ_LHCF01000002.1"/>
</dbReference>
<gene>
    <name evidence="1" type="ORF">CPX_001375</name>
</gene>
<sequence>MGVYFDGGNREGKDHFYEFVDLRWLGNGSAKMYFFWKFDTPEKNQIARAN</sequence>
<evidence type="ECO:0000313" key="2">
    <source>
        <dbReference type="Proteomes" id="UP000037386"/>
    </source>
</evidence>
<dbReference type="Proteomes" id="UP000037386">
    <property type="component" value="Unassembled WGS sequence"/>
</dbReference>
<evidence type="ECO:0000313" key="1">
    <source>
        <dbReference type="EMBL" id="KOR75671.1"/>
    </source>
</evidence>
<dbReference type="EMBL" id="LHCF01000002">
    <property type="protein sequence ID" value="KOR75671.1"/>
    <property type="molecule type" value="Genomic_DNA"/>
</dbReference>
<accession>A0A0M1N0J0</accession>
<proteinExistence type="predicted"/>